<comment type="pathway">
    <text evidence="4 20">Cell wall biogenesis; peptidoglycan biosynthesis.</text>
</comment>
<dbReference type="SUPFAM" id="SSF56176">
    <property type="entry name" value="FAD-binding/transporter-associated domain-like"/>
    <property type="match status" value="1"/>
</dbReference>
<keyword evidence="14 20" id="KW-0573">Peptidoglycan synthesis</keyword>
<evidence type="ECO:0000256" key="5">
    <source>
        <dbReference type="ARBA" id="ARBA00010485"/>
    </source>
</evidence>
<evidence type="ECO:0000313" key="22">
    <source>
        <dbReference type="EMBL" id="KKC97853.1"/>
    </source>
</evidence>
<dbReference type="InterPro" id="IPR036635">
    <property type="entry name" value="MurB_C_sf"/>
</dbReference>
<dbReference type="EC" id="1.3.1.98" evidence="6 20"/>
<evidence type="ECO:0000256" key="9">
    <source>
        <dbReference type="ARBA" id="ARBA00022618"/>
    </source>
</evidence>
<evidence type="ECO:0000256" key="14">
    <source>
        <dbReference type="ARBA" id="ARBA00022984"/>
    </source>
</evidence>
<keyword evidence="15 20" id="KW-0560">Oxidoreductase</keyword>
<evidence type="ECO:0000256" key="15">
    <source>
        <dbReference type="ARBA" id="ARBA00023002"/>
    </source>
</evidence>
<keyword evidence="16 20" id="KW-0131">Cell cycle</keyword>
<evidence type="ECO:0000256" key="20">
    <source>
        <dbReference type="HAMAP-Rule" id="MF_00037"/>
    </source>
</evidence>
<name>A0A0F5V6U9_9GAMM</name>
<feature type="domain" description="FAD-binding PCMH-type" evidence="21">
    <location>
        <begin position="17"/>
        <end position="187"/>
    </location>
</feature>
<dbReference type="InterPro" id="IPR003170">
    <property type="entry name" value="MurB"/>
</dbReference>
<comment type="cofactor">
    <cofactor evidence="1 20">
        <name>FAD</name>
        <dbReference type="ChEBI" id="CHEBI:57692"/>
    </cofactor>
</comment>
<dbReference type="GO" id="GO:0008360">
    <property type="term" value="P:regulation of cell shape"/>
    <property type="evidence" value="ECO:0007669"/>
    <property type="project" value="UniProtKB-KW"/>
</dbReference>
<evidence type="ECO:0000256" key="8">
    <source>
        <dbReference type="ARBA" id="ARBA00022490"/>
    </source>
</evidence>
<dbReference type="InterPro" id="IPR011601">
    <property type="entry name" value="MurB_C"/>
</dbReference>
<gene>
    <name evidence="20" type="primary">murB</name>
    <name evidence="22" type="ORF">KY46_21650</name>
</gene>
<dbReference type="InterPro" id="IPR006094">
    <property type="entry name" value="Oxid_FAD_bind_N"/>
</dbReference>
<keyword evidence="17 20" id="KW-0961">Cell wall biogenesis/degradation</keyword>
<dbReference type="PROSITE" id="PS51387">
    <property type="entry name" value="FAD_PCMH"/>
    <property type="match status" value="1"/>
</dbReference>
<dbReference type="Gene3D" id="3.90.78.10">
    <property type="entry name" value="UDP-N-acetylenolpyruvoylglucosamine reductase, C-terminal domain"/>
    <property type="match status" value="1"/>
</dbReference>
<keyword evidence="8 20" id="KW-0963">Cytoplasm</keyword>
<dbReference type="Proteomes" id="UP000033633">
    <property type="component" value="Unassembled WGS sequence"/>
</dbReference>
<dbReference type="Gene3D" id="3.30.465.10">
    <property type="match status" value="1"/>
</dbReference>
<keyword evidence="11 20" id="KW-0274">FAD</keyword>
<dbReference type="AlphaFoldDB" id="A0A0F5V6U9"/>
<dbReference type="HAMAP" id="MF_00037">
    <property type="entry name" value="MurB"/>
    <property type="match status" value="1"/>
</dbReference>
<dbReference type="STRING" id="265726.KY46_21650"/>
<dbReference type="InterPro" id="IPR036318">
    <property type="entry name" value="FAD-bd_PCMH-like_sf"/>
</dbReference>
<feature type="active site" evidence="20">
    <location>
        <position position="329"/>
    </location>
</feature>
<proteinExistence type="inferred from homology"/>
<accession>A0A0F5V6U9</accession>
<dbReference type="GO" id="GO:0071949">
    <property type="term" value="F:FAD binding"/>
    <property type="evidence" value="ECO:0007669"/>
    <property type="project" value="InterPro"/>
</dbReference>
<keyword evidence="13 20" id="KW-0133">Cell shape</keyword>
<dbReference type="InterPro" id="IPR016167">
    <property type="entry name" value="FAD-bd_PCMH_sub1"/>
</dbReference>
<comment type="similarity">
    <text evidence="5 20">Belongs to the MurB family.</text>
</comment>
<dbReference type="GO" id="GO:0009252">
    <property type="term" value="P:peptidoglycan biosynthetic process"/>
    <property type="evidence" value="ECO:0007669"/>
    <property type="project" value="UniProtKB-UniRule"/>
</dbReference>
<feature type="active site" evidence="20">
    <location>
        <position position="163"/>
    </location>
</feature>
<comment type="subcellular location">
    <subcellularLocation>
        <location evidence="3 20">Cytoplasm</location>
    </subcellularLocation>
</comment>
<evidence type="ECO:0000256" key="6">
    <source>
        <dbReference type="ARBA" id="ARBA00012518"/>
    </source>
</evidence>
<protein>
    <recommendedName>
        <fullName evidence="7 20">UDP-N-acetylenolpyruvoylglucosamine reductase</fullName>
        <ecNumber evidence="6 20">1.3.1.98</ecNumber>
    </recommendedName>
    <alternativeName>
        <fullName evidence="18 20">UDP-N-acetylmuramate dehydrogenase</fullName>
    </alternativeName>
</protein>
<dbReference type="PANTHER" id="PTHR21071:SF4">
    <property type="entry name" value="UDP-N-ACETYLENOLPYRUVOYLGLUCOSAMINE REDUCTASE"/>
    <property type="match status" value="1"/>
</dbReference>
<evidence type="ECO:0000259" key="21">
    <source>
        <dbReference type="PROSITE" id="PS51387"/>
    </source>
</evidence>
<evidence type="ECO:0000256" key="11">
    <source>
        <dbReference type="ARBA" id="ARBA00022827"/>
    </source>
</evidence>
<reference evidence="22 23" key="1">
    <citation type="submission" date="2014-12" db="EMBL/GenBank/DDBJ databases">
        <title>Mercury Reductase activity and rhizosphere competence traits in the genome of root associated Photobacterium halotolerans MELD1.</title>
        <authorList>
            <person name="Mathew D.C."/>
            <person name="Huang C.-C."/>
        </authorList>
    </citation>
    <scope>NUCLEOTIDE SEQUENCE [LARGE SCALE GENOMIC DNA]</scope>
    <source>
        <strain evidence="22 23">MELD1</strain>
    </source>
</reference>
<evidence type="ECO:0000256" key="12">
    <source>
        <dbReference type="ARBA" id="ARBA00022857"/>
    </source>
</evidence>
<comment type="caution">
    <text evidence="22">The sequence shown here is derived from an EMBL/GenBank/DDBJ whole genome shotgun (WGS) entry which is preliminary data.</text>
</comment>
<evidence type="ECO:0000256" key="7">
    <source>
        <dbReference type="ARBA" id="ARBA00015188"/>
    </source>
</evidence>
<keyword evidence="12 20" id="KW-0521">NADP</keyword>
<dbReference type="GO" id="GO:0008762">
    <property type="term" value="F:UDP-N-acetylmuramate dehydrogenase activity"/>
    <property type="evidence" value="ECO:0007669"/>
    <property type="project" value="UniProtKB-UniRule"/>
</dbReference>
<dbReference type="Gene3D" id="3.30.43.10">
    <property type="entry name" value="Uridine Diphospho-n-acetylenolpyruvylglucosamine Reductase, domain 2"/>
    <property type="match status" value="1"/>
</dbReference>
<evidence type="ECO:0000256" key="3">
    <source>
        <dbReference type="ARBA" id="ARBA00004496"/>
    </source>
</evidence>
<dbReference type="GO" id="GO:0005829">
    <property type="term" value="C:cytosol"/>
    <property type="evidence" value="ECO:0007669"/>
    <property type="project" value="TreeGrafter"/>
</dbReference>
<keyword evidence="10 20" id="KW-0285">Flavoprotein</keyword>
<evidence type="ECO:0000256" key="18">
    <source>
        <dbReference type="ARBA" id="ARBA00031026"/>
    </source>
</evidence>
<evidence type="ECO:0000256" key="17">
    <source>
        <dbReference type="ARBA" id="ARBA00023316"/>
    </source>
</evidence>
<evidence type="ECO:0000256" key="10">
    <source>
        <dbReference type="ARBA" id="ARBA00022630"/>
    </source>
</evidence>
<dbReference type="SUPFAM" id="SSF56194">
    <property type="entry name" value="Uridine diphospho-N-Acetylenolpyruvylglucosamine reductase, MurB, C-terminal domain"/>
    <property type="match status" value="1"/>
</dbReference>
<comment type="function">
    <text evidence="2 20">Cell wall formation.</text>
</comment>
<dbReference type="NCBIfam" id="NF000755">
    <property type="entry name" value="PRK00046.1"/>
    <property type="match status" value="1"/>
</dbReference>
<dbReference type="UniPathway" id="UPA00219"/>
<feature type="active site" description="Proton donor" evidence="20">
    <location>
        <position position="233"/>
    </location>
</feature>
<sequence length="346" mass="37487">MEVLHRHSLASLHTFGLNVTASQVVTIRSVDELKTLLSSDVTGTTPALVMGQGSNLLFCEDYDGTVILNRIMGVEVYETDVAYHLHIGAGENWHQLVCWTVEQEMPGLENLALIPGCTGSAPIQNIGAYGVELQDICEYVDVLARKSGDVVRLAADACRFGYRDSIFKHEFKDSHIIVAVGLRLSKDWQPNTSYGPLANLDPATVTAHDILAQVCATRQAKLPDPTVLGNAGSFFKNPVVSESTYQKLAAEFPSVPCYPVAEGQFKLAAGWLIDQCGLKGHQIGGAAIHQQQALVIVNLGSAVPTDILRLARYIVDTVNARFGVTLEHEVRFMASGGETTLDKVMP</sequence>
<evidence type="ECO:0000256" key="19">
    <source>
        <dbReference type="ARBA" id="ARBA00048914"/>
    </source>
</evidence>
<dbReference type="InterPro" id="IPR016169">
    <property type="entry name" value="FAD-bd_PCMH_sub2"/>
</dbReference>
<evidence type="ECO:0000256" key="16">
    <source>
        <dbReference type="ARBA" id="ARBA00023306"/>
    </source>
</evidence>
<organism evidence="22 23">
    <name type="scientific">Photobacterium halotolerans</name>
    <dbReference type="NCBI Taxonomy" id="265726"/>
    <lineage>
        <taxon>Bacteria</taxon>
        <taxon>Pseudomonadati</taxon>
        <taxon>Pseudomonadota</taxon>
        <taxon>Gammaproteobacteria</taxon>
        <taxon>Vibrionales</taxon>
        <taxon>Vibrionaceae</taxon>
        <taxon>Photobacterium</taxon>
    </lineage>
</organism>
<evidence type="ECO:0000256" key="1">
    <source>
        <dbReference type="ARBA" id="ARBA00001974"/>
    </source>
</evidence>
<dbReference type="PANTHER" id="PTHR21071">
    <property type="entry name" value="UDP-N-ACETYLENOLPYRUVOYLGLUCOSAMINE REDUCTASE"/>
    <property type="match status" value="1"/>
</dbReference>
<evidence type="ECO:0000256" key="2">
    <source>
        <dbReference type="ARBA" id="ARBA00003921"/>
    </source>
</evidence>
<keyword evidence="9 20" id="KW-0132">Cell division</keyword>
<dbReference type="RefSeq" id="WP_046222618.1">
    <property type="nucleotide sequence ID" value="NZ_JWYV01000041.1"/>
</dbReference>
<dbReference type="PATRIC" id="fig|265726.11.peg.3666"/>
<evidence type="ECO:0000256" key="13">
    <source>
        <dbReference type="ARBA" id="ARBA00022960"/>
    </source>
</evidence>
<comment type="catalytic activity">
    <reaction evidence="19 20">
        <text>UDP-N-acetyl-alpha-D-muramate + NADP(+) = UDP-N-acetyl-3-O-(1-carboxyvinyl)-alpha-D-glucosamine + NADPH + H(+)</text>
        <dbReference type="Rhea" id="RHEA:12248"/>
        <dbReference type="ChEBI" id="CHEBI:15378"/>
        <dbReference type="ChEBI" id="CHEBI:57783"/>
        <dbReference type="ChEBI" id="CHEBI:58349"/>
        <dbReference type="ChEBI" id="CHEBI:68483"/>
        <dbReference type="ChEBI" id="CHEBI:70757"/>
        <dbReference type="EC" id="1.3.1.98"/>
    </reaction>
</comment>
<keyword evidence="23" id="KW-1185">Reference proteome</keyword>
<evidence type="ECO:0000313" key="23">
    <source>
        <dbReference type="Proteomes" id="UP000033633"/>
    </source>
</evidence>
<dbReference type="GO" id="GO:0051301">
    <property type="term" value="P:cell division"/>
    <property type="evidence" value="ECO:0007669"/>
    <property type="project" value="UniProtKB-KW"/>
</dbReference>
<dbReference type="EMBL" id="JWYV01000041">
    <property type="protein sequence ID" value="KKC97853.1"/>
    <property type="molecule type" value="Genomic_DNA"/>
</dbReference>
<dbReference type="InterPro" id="IPR016166">
    <property type="entry name" value="FAD-bd_PCMH"/>
</dbReference>
<dbReference type="NCBIfam" id="TIGR00179">
    <property type="entry name" value="murB"/>
    <property type="match status" value="1"/>
</dbReference>
<dbReference type="Pfam" id="PF01565">
    <property type="entry name" value="FAD_binding_4"/>
    <property type="match status" value="1"/>
</dbReference>
<dbReference type="OrthoDB" id="9804753at2"/>
<dbReference type="GO" id="GO:0071555">
    <property type="term" value="P:cell wall organization"/>
    <property type="evidence" value="ECO:0007669"/>
    <property type="project" value="UniProtKB-KW"/>
</dbReference>
<evidence type="ECO:0000256" key="4">
    <source>
        <dbReference type="ARBA" id="ARBA00004752"/>
    </source>
</evidence>
<dbReference type="Pfam" id="PF02873">
    <property type="entry name" value="MurB_C"/>
    <property type="match status" value="1"/>
</dbReference>